<dbReference type="AlphaFoldDB" id="A2EL88"/>
<gene>
    <name evidence="5" type="ORF">TVAG_069340</name>
</gene>
<dbReference type="STRING" id="5722.A2EL88"/>
<evidence type="ECO:0000259" key="3">
    <source>
        <dbReference type="Pfam" id="PF12999"/>
    </source>
</evidence>
<accession>A2EL88</accession>
<reference evidence="5" key="1">
    <citation type="submission" date="2006-10" db="EMBL/GenBank/DDBJ databases">
        <authorList>
            <person name="Amadeo P."/>
            <person name="Zhao Q."/>
            <person name="Wortman J."/>
            <person name="Fraser-Liggett C."/>
            <person name="Carlton J."/>
        </authorList>
    </citation>
    <scope>NUCLEOTIDE SEQUENCE</scope>
    <source>
        <strain evidence="5">G3</strain>
    </source>
</reference>
<dbReference type="Pfam" id="PF13015">
    <property type="entry name" value="PRKCSH_1"/>
    <property type="match status" value="1"/>
</dbReference>
<dbReference type="eggNOG" id="KOG2397">
    <property type="taxonomic scope" value="Eukaryota"/>
</dbReference>
<dbReference type="InParanoid" id="A2EL88"/>
<dbReference type="InterPro" id="IPR009011">
    <property type="entry name" value="Man6P_isomerase_rcpt-bd_dom_sf"/>
</dbReference>
<dbReference type="InterPro" id="IPR036607">
    <property type="entry name" value="PRKCSH"/>
</dbReference>
<dbReference type="InterPro" id="IPR028146">
    <property type="entry name" value="PRKCSH_N"/>
</dbReference>
<keyword evidence="6" id="KW-1185">Reference proteome</keyword>
<dbReference type="VEuPathDB" id="TrichDB:TVAGG3_0004510"/>
<dbReference type="SMR" id="A2EL88"/>
<proteinExistence type="predicted"/>
<name>A2EL88_TRIV3</name>
<dbReference type="KEGG" id="tva:4764438"/>
<evidence type="ECO:0000256" key="2">
    <source>
        <dbReference type="ARBA" id="ARBA00022824"/>
    </source>
</evidence>
<dbReference type="GO" id="GO:0017177">
    <property type="term" value="C:glucosidase II complex"/>
    <property type="evidence" value="ECO:0000318"/>
    <property type="project" value="GO_Central"/>
</dbReference>
<dbReference type="GO" id="GO:0006491">
    <property type="term" value="P:N-glycan processing"/>
    <property type="evidence" value="ECO:0000318"/>
    <property type="project" value="GO_Central"/>
</dbReference>
<dbReference type="PANTHER" id="PTHR12630">
    <property type="entry name" value="N-LINKED OLIGOSACCHARIDE PROCESSING"/>
    <property type="match status" value="1"/>
</dbReference>
<evidence type="ECO:0000313" key="5">
    <source>
        <dbReference type="EMBL" id="EAY06565.1"/>
    </source>
</evidence>
<sequence>MFLFFSISNSQISPNYKGLPPHKVHKYKTNIDWNNGKFRCFDGKKLIETDKINDDFADCKDKSDEPSTLANSEGLFYCQNTGYFPKYIQKWSVDDGICDCCDGSDEPNPRKVNCSNNCNEMNQKYLNIRETLLKRMKKGLNNVNPAVDKSSKNTYYWLSNKINKNKEQNKMFEENNSTENSETSSFLNHQKQLLDEKFKSEKTETGKSISTKFSLSNGHYKLENHASIRHEGHDIGRFARMEGNRAIYNNGEHCWIIHRGKNTYIDEYCWDTNVLQYVVEFSMCEYKGVLLTDTACNKETIDKVENMSPEEIISLVKIYGIE</sequence>
<dbReference type="Pfam" id="PF12999">
    <property type="entry name" value="PRKCSH-like"/>
    <property type="match status" value="1"/>
</dbReference>
<evidence type="ECO:0000259" key="4">
    <source>
        <dbReference type="Pfam" id="PF13015"/>
    </source>
</evidence>
<dbReference type="Proteomes" id="UP000001542">
    <property type="component" value="Unassembled WGS sequence"/>
</dbReference>
<dbReference type="VEuPathDB" id="TrichDB:TVAG_069340"/>
<evidence type="ECO:0000313" key="6">
    <source>
        <dbReference type="Proteomes" id="UP000001542"/>
    </source>
</evidence>
<feature type="domain" description="Glucosidase II beta subunit N-terminal" evidence="3">
    <location>
        <begin position="7"/>
        <end position="168"/>
    </location>
</feature>
<dbReference type="EMBL" id="DS113420">
    <property type="protein sequence ID" value="EAY06565.1"/>
    <property type="molecule type" value="Genomic_DNA"/>
</dbReference>
<dbReference type="RefSeq" id="XP_001318788.1">
    <property type="nucleotide sequence ID" value="XM_001318753.1"/>
</dbReference>
<evidence type="ECO:0000256" key="1">
    <source>
        <dbReference type="ARBA" id="ARBA00022387"/>
    </source>
</evidence>
<dbReference type="PANTHER" id="PTHR12630:SF1">
    <property type="entry name" value="GLUCOSIDASE 2 SUBUNIT BETA"/>
    <property type="match status" value="1"/>
</dbReference>
<reference evidence="5" key="2">
    <citation type="journal article" date="2007" name="Science">
        <title>Draft genome sequence of the sexually transmitted pathogen Trichomonas vaginalis.</title>
        <authorList>
            <person name="Carlton J.M."/>
            <person name="Hirt R.P."/>
            <person name="Silva J.C."/>
            <person name="Delcher A.L."/>
            <person name="Schatz M."/>
            <person name="Zhao Q."/>
            <person name="Wortman J.R."/>
            <person name="Bidwell S.L."/>
            <person name="Alsmark U.C.M."/>
            <person name="Besteiro S."/>
            <person name="Sicheritz-Ponten T."/>
            <person name="Noel C.J."/>
            <person name="Dacks J.B."/>
            <person name="Foster P.G."/>
            <person name="Simillion C."/>
            <person name="Van de Peer Y."/>
            <person name="Miranda-Saavedra D."/>
            <person name="Barton G.J."/>
            <person name="Westrop G.D."/>
            <person name="Mueller S."/>
            <person name="Dessi D."/>
            <person name="Fiori P.L."/>
            <person name="Ren Q."/>
            <person name="Paulsen I."/>
            <person name="Zhang H."/>
            <person name="Bastida-Corcuera F.D."/>
            <person name="Simoes-Barbosa A."/>
            <person name="Brown M.T."/>
            <person name="Hayes R.D."/>
            <person name="Mukherjee M."/>
            <person name="Okumura C.Y."/>
            <person name="Schneider R."/>
            <person name="Smith A.J."/>
            <person name="Vanacova S."/>
            <person name="Villalvazo M."/>
            <person name="Haas B.J."/>
            <person name="Pertea M."/>
            <person name="Feldblyum T.V."/>
            <person name="Utterback T.R."/>
            <person name="Shu C.L."/>
            <person name="Osoegawa K."/>
            <person name="de Jong P.J."/>
            <person name="Hrdy I."/>
            <person name="Horvathova L."/>
            <person name="Zubacova Z."/>
            <person name="Dolezal P."/>
            <person name="Malik S.B."/>
            <person name="Logsdon J.M. Jr."/>
            <person name="Henze K."/>
            <person name="Gupta A."/>
            <person name="Wang C.C."/>
            <person name="Dunne R.L."/>
            <person name="Upcroft J.A."/>
            <person name="Upcroft P."/>
            <person name="White O."/>
            <person name="Salzberg S.L."/>
            <person name="Tang P."/>
            <person name="Chiu C.-H."/>
            <person name="Lee Y.-S."/>
            <person name="Embley T.M."/>
            <person name="Coombs G.H."/>
            <person name="Mottram J.C."/>
            <person name="Tachezy J."/>
            <person name="Fraser-Liggett C.M."/>
            <person name="Johnson P.J."/>
        </authorList>
    </citation>
    <scope>NUCLEOTIDE SEQUENCE [LARGE SCALE GENOMIC DNA]</scope>
    <source>
        <strain evidence="5">G3</strain>
    </source>
</reference>
<dbReference type="Gene3D" id="2.70.130.10">
    <property type="entry name" value="Mannose-6-phosphate receptor binding domain"/>
    <property type="match status" value="1"/>
</dbReference>
<dbReference type="OrthoDB" id="28322at2759"/>
<keyword evidence="2" id="KW-0256">Endoplasmic reticulum</keyword>
<organism evidence="5 6">
    <name type="scientific">Trichomonas vaginalis (strain ATCC PRA-98 / G3)</name>
    <dbReference type="NCBI Taxonomy" id="412133"/>
    <lineage>
        <taxon>Eukaryota</taxon>
        <taxon>Metamonada</taxon>
        <taxon>Parabasalia</taxon>
        <taxon>Trichomonadida</taxon>
        <taxon>Trichomonadidae</taxon>
        <taxon>Trichomonas</taxon>
    </lineage>
</organism>
<dbReference type="InterPro" id="IPR039794">
    <property type="entry name" value="Gtb1-like"/>
</dbReference>
<protein>
    <recommendedName>
        <fullName evidence="1">Glucosidase 2 subunit beta</fullName>
    </recommendedName>
</protein>
<feature type="domain" description="Glucosidase 2 subunit beta-like" evidence="4">
    <location>
        <begin position="207"/>
        <end position="312"/>
    </location>
</feature>